<feature type="chain" id="PRO_5011590393" evidence="1">
    <location>
        <begin position="20"/>
        <end position="140"/>
    </location>
</feature>
<dbReference type="OrthoDB" id="155521at2"/>
<proteinExistence type="predicted"/>
<keyword evidence="1" id="KW-0732">Signal</keyword>
<evidence type="ECO:0000256" key="1">
    <source>
        <dbReference type="SAM" id="SignalP"/>
    </source>
</evidence>
<dbReference type="InterPro" id="IPR019545">
    <property type="entry name" value="DM13_domain"/>
</dbReference>
<dbReference type="Pfam" id="PF10517">
    <property type="entry name" value="DM13"/>
    <property type="match status" value="1"/>
</dbReference>
<dbReference type="AlphaFoldDB" id="A0A1I6QNR4"/>
<sequence>MKKITVLVLFALIFSNCSGNDEMETIVQQMEMEDDNPTNGNIFVMGDFVNGAHPTSGKASVNADITVLSFSNFKTDNGPKLLVYLSTDVNSTEFVNLGDLKGISGDFTYTIPENTDVAKYKIVNIWCVDFSVSFGTAELK</sequence>
<evidence type="ECO:0000313" key="3">
    <source>
        <dbReference type="EMBL" id="SFS54086.1"/>
    </source>
</evidence>
<dbReference type="STRING" id="593133.SAMN04488006_1961"/>
<evidence type="ECO:0000259" key="2">
    <source>
        <dbReference type="PROSITE" id="PS51549"/>
    </source>
</evidence>
<keyword evidence="4" id="KW-1185">Reference proteome</keyword>
<name>A0A1I6QNR4_9FLAO</name>
<feature type="domain" description="DM13" evidence="2">
    <location>
        <begin position="41"/>
        <end position="140"/>
    </location>
</feature>
<gene>
    <name evidence="3" type="ORF">SAMN04488006_1961</name>
</gene>
<dbReference type="RefSeq" id="WP_090225435.1">
    <property type="nucleotide sequence ID" value="NZ_FOZP01000004.1"/>
</dbReference>
<reference evidence="4" key="1">
    <citation type="submission" date="2016-10" db="EMBL/GenBank/DDBJ databases">
        <authorList>
            <person name="Varghese N."/>
            <person name="Submissions S."/>
        </authorList>
    </citation>
    <scope>NUCLEOTIDE SEQUENCE [LARGE SCALE GENOMIC DNA]</scope>
    <source>
        <strain evidence="4">DSM 24450</strain>
    </source>
</reference>
<dbReference type="Proteomes" id="UP000199312">
    <property type="component" value="Unassembled WGS sequence"/>
</dbReference>
<dbReference type="EMBL" id="FOZP01000004">
    <property type="protein sequence ID" value="SFS54086.1"/>
    <property type="molecule type" value="Genomic_DNA"/>
</dbReference>
<dbReference type="PROSITE" id="PS51549">
    <property type="entry name" value="DM13"/>
    <property type="match status" value="1"/>
</dbReference>
<accession>A0A1I6QNR4</accession>
<protein>
    <submittedName>
        <fullName evidence="3">Electron transfer DM13</fullName>
    </submittedName>
</protein>
<feature type="signal peptide" evidence="1">
    <location>
        <begin position="1"/>
        <end position="19"/>
    </location>
</feature>
<organism evidence="3 4">
    <name type="scientific">Lutibacter maritimus</name>
    <dbReference type="NCBI Taxonomy" id="593133"/>
    <lineage>
        <taxon>Bacteria</taxon>
        <taxon>Pseudomonadati</taxon>
        <taxon>Bacteroidota</taxon>
        <taxon>Flavobacteriia</taxon>
        <taxon>Flavobacteriales</taxon>
        <taxon>Flavobacteriaceae</taxon>
        <taxon>Lutibacter</taxon>
    </lineage>
</organism>
<evidence type="ECO:0000313" key="4">
    <source>
        <dbReference type="Proteomes" id="UP000199312"/>
    </source>
</evidence>